<keyword evidence="2" id="KW-1185">Reference proteome</keyword>
<dbReference type="EMBL" id="JBHRXE010000033">
    <property type="protein sequence ID" value="MFC3570137.1"/>
    <property type="molecule type" value="Genomic_DNA"/>
</dbReference>
<evidence type="ECO:0000313" key="1">
    <source>
        <dbReference type="EMBL" id="MFC3570137.1"/>
    </source>
</evidence>
<reference evidence="2" key="1">
    <citation type="journal article" date="2019" name="Int. J. Syst. Evol. Microbiol.">
        <title>The Global Catalogue of Microorganisms (GCM) 10K type strain sequencing project: providing services to taxonomists for standard genome sequencing and annotation.</title>
        <authorList>
            <consortium name="The Broad Institute Genomics Platform"/>
            <consortium name="The Broad Institute Genome Sequencing Center for Infectious Disease"/>
            <person name="Wu L."/>
            <person name="Ma J."/>
        </authorList>
    </citation>
    <scope>NUCLEOTIDE SEQUENCE [LARGE SCALE GENOMIC DNA]</scope>
    <source>
        <strain evidence="2">VKM B-3226</strain>
    </source>
</reference>
<comment type="caution">
    <text evidence="1">The sequence shown here is derived from an EMBL/GenBank/DDBJ whole genome shotgun (WGS) entry which is preliminary data.</text>
</comment>
<organism evidence="1 2">
    <name type="scientific">Paracoccus simplex</name>
    <dbReference type="NCBI Taxonomy" id="2086346"/>
    <lineage>
        <taxon>Bacteria</taxon>
        <taxon>Pseudomonadati</taxon>
        <taxon>Pseudomonadota</taxon>
        <taxon>Alphaproteobacteria</taxon>
        <taxon>Rhodobacterales</taxon>
        <taxon>Paracoccaceae</taxon>
        <taxon>Paracoccus</taxon>
    </lineage>
</organism>
<sequence>MSHLQSPDMVAFTIGRVALSLVQDHETISGDAIEVALHRIAKGHITDRISKEMAQGALAVIAAAA</sequence>
<evidence type="ECO:0000313" key="2">
    <source>
        <dbReference type="Proteomes" id="UP001595596"/>
    </source>
</evidence>
<accession>A0ABV7S076</accession>
<protein>
    <submittedName>
        <fullName evidence="1">Uncharacterized protein</fullName>
    </submittedName>
</protein>
<name>A0ABV7S076_9RHOB</name>
<dbReference type="RefSeq" id="WP_289896822.1">
    <property type="nucleotide sequence ID" value="NZ_JBHRXE010000033.1"/>
</dbReference>
<proteinExistence type="predicted"/>
<gene>
    <name evidence="1" type="ORF">ACFOMP_11805</name>
</gene>
<dbReference type="Proteomes" id="UP001595596">
    <property type="component" value="Unassembled WGS sequence"/>
</dbReference>